<evidence type="ECO:0000313" key="3">
    <source>
        <dbReference type="Proteomes" id="UP000325211"/>
    </source>
</evidence>
<organism evidence="2 3">
    <name type="scientific">Streptomyces venezuelae</name>
    <dbReference type="NCBI Taxonomy" id="54571"/>
    <lineage>
        <taxon>Bacteria</taxon>
        <taxon>Bacillati</taxon>
        <taxon>Actinomycetota</taxon>
        <taxon>Actinomycetes</taxon>
        <taxon>Kitasatosporales</taxon>
        <taxon>Streptomycetaceae</taxon>
        <taxon>Streptomyces</taxon>
    </lineage>
</organism>
<dbReference type="Pfam" id="PF00656">
    <property type="entry name" value="Peptidase_C14"/>
    <property type="match status" value="1"/>
</dbReference>
<reference evidence="2 3" key="1">
    <citation type="submission" date="2018-05" db="EMBL/GenBank/DDBJ databases">
        <title>Streptomyces venezuelae.</title>
        <authorList>
            <person name="Kim W."/>
            <person name="Lee N."/>
            <person name="Cho B.-K."/>
        </authorList>
    </citation>
    <scope>NUCLEOTIDE SEQUENCE [LARGE SCALE GENOMIC DNA]</scope>
    <source>
        <strain evidence="2 3">ATCC 21782</strain>
    </source>
</reference>
<sequence length="592" mass="65103">MSSRLPDVERSRAVLVGLSRYDHHPALESVDGNLRALHRILLSPDHLGLPPEHCQVVRDPGNADEAMAALESAADRATDTLIFYYAGHGFADEDGLYLGLTGTRHRPGSERYNAVHYEWVRRAVLMGQAQAAQRIIILDCCYSGRAASEATASVMGSVNTDVQGTVVWAATSPSRPLAKAPADADYTAFTGELIRTLETGVEGAAGVLDMDTIFHRVSRDLVAKGFPLPDRHNHALGGQLALVRNRAGAVAPAPVPTTPAGTAAAVPAPGASASWEPFTWGPMRTDLLIVEGDGESTIPETSLHVRAVDEGVELPEELAEWRDEIAAEQDGLKAAGKPYFWNGLNYAVERITIGRVAETESPEIYIQFQNSDYYTFLATQQLDRQFRDGSTPKSRYIDPYEDPLDVEPFMSSSFGTNVAVITRDEKLIVSRRSQMVGSHPGTWNSSANEALSRVVDNSARQAPNIFNVARRGLSEELALSTDEYRLSMLALTIDKSTHQWGALFLARLRRVTSREFVERRSRGVSDKWEHDRHELVDFEIEPVIRFIFDPERAGLWSPTAPGLFYLALVNKYGRVAVERESKRLLGDGVTGP</sequence>
<dbReference type="GO" id="GO:0004197">
    <property type="term" value="F:cysteine-type endopeptidase activity"/>
    <property type="evidence" value="ECO:0007669"/>
    <property type="project" value="InterPro"/>
</dbReference>
<accession>A0A5P2CZN4</accession>
<name>A0A5P2CZN4_STRVZ</name>
<dbReference type="InterPro" id="IPR011600">
    <property type="entry name" value="Pept_C14_caspase"/>
</dbReference>
<evidence type="ECO:0000313" key="2">
    <source>
        <dbReference type="EMBL" id="QES48362.1"/>
    </source>
</evidence>
<gene>
    <name evidence="2" type="ORF">DEJ50_11545</name>
</gene>
<dbReference type="GO" id="GO:0006508">
    <property type="term" value="P:proteolysis"/>
    <property type="evidence" value="ECO:0007669"/>
    <property type="project" value="InterPro"/>
</dbReference>
<dbReference type="Gene3D" id="3.40.50.1460">
    <property type="match status" value="1"/>
</dbReference>
<proteinExistence type="predicted"/>
<dbReference type="RefSeq" id="WP_150207599.1">
    <property type="nucleotide sequence ID" value="NZ_CP029190.1"/>
</dbReference>
<feature type="domain" description="Peptidase C14 caspase" evidence="1">
    <location>
        <begin position="11"/>
        <end position="222"/>
    </location>
</feature>
<dbReference type="SUPFAM" id="SSF52129">
    <property type="entry name" value="Caspase-like"/>
    <property type="match status" value="1"/>
</dbReference>
<dbReference type="AlphaFoldDB" id="A0A5P2CZN4"/>
<dbReference type="Proteomes" id="UP000325211">
    <property type="component" value="Chromosome"/>
</dbReference>
<dbReference type="EMBL" id="CP029190">
    <property type="protein sequence ID" value="QES48362.1"/>
    <property type="molecule type" value="Genomic_DNA"/>
</dbReference>
<dbReference type="InterPro" id="IPR029030">
    <property type="entry name" value="Caspase-like_dom_sf"/>
</dbReference>
<protein>
    <recommendedName>
        <fullName evidence="1">Peptidase C14 caspase domain-containing protein</fullName>
    </recommendedName>
</protein>
<dbReference type="OrthoDB" id="5178870at2"/>
<dbReference type="NCBIfam" id="NF047832">
    <property type="entry name" value="caspase_w_EACC1"/>
    <property type="match status" value="1"/>
</dbReference>
<evidence type="ECO:0000259" key="1">
    <source>
        <dbReference type="Pfam" id="PF00656"/>
    </source>
</evidence>